<protein>
    <recommendedName>
        <fullName evidence="7">RZ-type domain-containing protein</fullName>
    </recommendedName>
</protein>
<dbReference type="GO" id="GO:0002376">
    <property type="term" value="P:immune system process"/>
    <property type="evidence" value="ECO:0007669"/>
    <property type="project" value="UniProtKB-KW"/>
</dbReference>
<proteinExistence type="predicted"/>
<comment type="subcellular location">
    <subcellularLocation>
        <location evidence="1">Cytoplasm</location>
    </subcellularLocation>
</comment>
<dbReference type="PROSITE" id="PS51981">
    <property type="entry name" value="ZF_RZ"/>
    <property type="match status" value="1"/>
</dbReference>
<evidence type="ECO:0000313" key="8">
    <source>
        <dbReference type="EMBL" id="KAI0294247.1"/>
    </source>
</evidence>
<evidence type="ECO:0000313" key="9">
    <source>
        <dbReference type="Proteomes" id="UP001203297"/>
    </source>
</evidence>
<evidence type="ECO:0000256" key="4">
    <source>
        <dbReference type="ARBA" id="ARBA00022771"/>
    </source>
</evidence>
<evidence type="ECO:0000256" key="6">
    <source>
        <dbReference type="ARBA" id="ARBA00022859"/>
    </source>
</evidence>
<sequence length="277" mass="31957">MKEVNKKIGQPPHKADMRFQVEGFLLSLELRYILADIARSRIAGLNAESKEGDVHRHWLLWRSYVSFIYDSCIRDAEKAVTIAKKSSASRLVARAGVYIVRGKLELFRFEILAERTLLSREGHFSIPRRRELGSRAEERGKDAAVQMRVLEVTYMRSRPATDVDEMRKERAWFVENCRERGEKYVKEYEALTKHFLAETVYEPLSLQEKRDIVRAFGFSPTGHFYNCENGHTFVIGDCGGAMELAKCPECKATVVGSSHRLHESNTRAMEYEDISYH</sequence>
<keyword evidence="4" id="KW-0863">Zinc-finger</keyword>
<keyword evidence="2" id="KW-0963">Cytoplasm</keyword>
<evidence type="ECO:0000256" key="1">
    <source>
        <dbReference type="ARBA" id="ARBA00004496"/>
    </source>
</evidence>
<keyword evidence="6" id="KW-0391">Immunity</keyword>
<keyword evidence="9" id="KW-1185">Reference proteome</keyword>
<feature type="non-terminal residue" evidence="8">
    <location>
        <position position="277"/>
    </location>
</feature>
<dbReference type="GO" id="GO:0008270">
    <property type="term" value="F:zinc ion binding"/>
    <property type="evidence" value="ECO:0007669"/>
    <property type="project" value="UniProtKB-KW"/>
</dbReference>
<evidence type="ECO:0000256" key="2">
    <source>
        <dbReference type="ARBA" id="ARBA00022490"/>
    </source>
</evidence>
<comment type="caution">
    <text evidence="8">The sequence shown here is derived from an EMBL/GenBank/DDBJ whole genome shotgun (WGS) entry which is preliminary data.</text>
</comment>
<keyword evidence="3" id="KW-0479">Metal-binding</keyword>
<feature type="domain" description="RZ-type" evidence="7">
    <location>
        <begin position="204"/>
        <end position="277"/>
    </location>
</feature>
<dbReference type="AlphaFoldDB" id="A0AAD4QKI1"/>
<evidence type="ECO:0000259" key="7">
    <source>
        <dbReference type="PROSITE" id="PS51981"/>
    </source>
</evidence>
<name>A0AAD4QKI1_9AGAM</name>
<dbReference type="GO" id="GO:0005737">
    <property type="term" value="C:cytoplasm"/>
    <property type="evidence" value="ECO:0007669"/>
    <property type="project" value="UniProtKB-SubCell"/>
</dbReference>
<organism evidence="8 9">
    <name type="scientific">Multifurca ochricompacta</name>
    <dbReference type="NCBI Taxonomy" id="376703"/>
    <lineage>
        <taxon>Eukaryota</taxon>
        <taxon>Fungi</taxon>
        <taxon>Dikarya</taxon>
        <taxon>Basidiomycota</taxon>
        <taxon>Agaricomycotina</taxon>
        <taxon>Agaricomycetes</taxon>
        <taxon>Russulales</taxon>
        <taxon>Russulaceae</taxon>
        <taxon>Multifurca</taxon>
    </lineage>
</organism>
<reference evidence="8" key="1">
    <citation type="journal article" date="2022" name="New Phytol.">
        <title>Evolutionary transition to the ectomycorrhizal habit in the genomes of a hyperdiverse lineage of mushroom-forming fungi.</title>
        <authorList>
            <person name="Looney B."/>
            <person name="Miyauchi S."/>
            <person name="Morin E."/>
            <person name="Drula E."/>
            <person name="Courty P.E."/>
            <person name="Kohler A."/>
            <person name="Kuo A."/>
            <person name="LaButti K."/>
            <person name="Pangilinan J."/>
            <person name="Lipzen A."/>
            <person name="Riley R."/>
            <person name="Andreopoulos W."/>
            <person name="He G."/>
            <person name="Johnson J."/>
            <person name="Nolan M."/>
            <person name="Tritt A."/>
            <person name="Barry K.W."/>
            <person name="Grigoriev I.V."/>
            <person name="Nagy L.G."/>
            <person name="Hibbett D."/>
            <person name="Henrissat B."/>
            <person name="Matheny P.B."/>
            <person name="Labbe J."/>
            <person name="Martin F.M."/>
        </authorList>
    </citation>
    <scope>NUCLEOTIDE SEQUENCE</scope>
    <source>
        <strain evidence="8">BPL690</strain>
    </source>
</reference>
<keyword evidence="5" id="KW-0862">Zinc</keyword>
<gene>
    <name evidence="8" type="ORF">B0F90DRAFT_1758226</name>
</gene>
<evidence type="ECO:0000256" key="5">
    <source>
        <dbReference type="ARBA" id="ARBA00022833"/>
    </source>
</evidence>
<dbReference type="Proteomes" id="UP001203297">
    <property type="component" value="Unassembled WGS sequence"/>
</dbReference>
<dbReference type="InterPro" id="IPR046439">
    <property type="entry name" value="ZF_RZ_dom"/>
</dbReference>
<dbReference type="Pfam" id="PF20173">
    <property type="entry name" value="ZnF_RZ-type"/>
    <property type="match status" value="1"/>
</dbReference>
<accession>A0AAD4QKI1</accession>
<dbReference type="EMBL" id="WTXG01000078">
    <property type="protein sequence ID" value="KAI0294247.1"/>
    <property type="molecule type" value="Genomic_DNA"/>
</dbReference>
<evidence type="ECO:0000256" key="3">
    <source>
        <dbReference type="ARBA" id="ARBA00022723"/>
    </source>
</evidence>